<protein>
    <submittedName>
        <fullName evidence="2">Uncharacterized LOC101242368</fullName>
    </submittedName>
</protein>
<dbReference type="KEGG" id="cin:101242368"/>
<dbReference type="PANTHER" id="PTHR33444">
    <property type="entry name" value="SI:DKEY-19B23.12-RELATED"/>
    <property type="match status" value="1"/>
</dbReference>
<keyword evidence="3" id="KW-1185">Reference proteome</keyword>
<accession>A0A1W2WNH5</accession>
<keyword evidence="1" id="KW-0812">Transmembrane</keyword>
<reference evidence="2" key="3">
    <citation type="submission" date="2025-08" db="UniProtKB">
        <authorList>
            <consortium name="Ensembl"/>
        </authorList>
    </citation>
    <scope>IDENTIFICATION</scope>
</reference>
<dbReference type="STRING" id="7719.ENSCINP00000020890"/>
<dbReference type="AlphaFoldDB" id="F7BBC3"/>
<keyword evidence="1" id="KW-1133">Transmembrane helix</keyword>
<reference evidence="3" key="1">
    <citation type="journal article" date="2002" name="Science">
        <title>The draft genome of Ciona intestinalis: insights into chordate and vertebrate origins.</title>
        <authorList>
            <person name="Dehal P."/>
            <person name="Satou Y."/>
            <person name="Campbell R.K."/>
            <person name="Chapman J."/>
            <person name="Degnan B."/>
            <person name="De Tomaso A."/>
            <person name="Davidson B."/>
            <person name="Di Gregorio A."/>
            <person name="Gelpke M."/>
            <person name="Goodstein D.M."/>
            <person name="Harafuji N."/>
            <person name="Hastings K.E."/>
            <person name="Ho I."/>
            <person name="Hotta K."/>
            <person name="Huang W."/>
            <person name="Kawashima T."/>
            <person name="Lemaire P."/>
            <person name="Martinez D."/>
            <person name="Meinertzhagen I.A."/>
            <person name="Necula S."/>
            <person name="Nonaka M."/>
            <person name="Putnam N."/>
            <person name="Rash S."/>
            <person name="Saiga H."/>
            <person name="Satake M."/>
            <person name="Terry A."/>
            <person name="Yamada L."/>
            <person name="Wang H.G."/>
            <person name="Awazu S."/>
            <person name="Azumi K."/>
            <person name="Boore J."/>
            <person name="Branno M."/>
            <person name="Chin-Bow S."/>
            <person name="DeSantis R."/>
            <person name="Doyle S."/>
            <person name="Francino P."/>
            <person name="Keys D.N."/>
            <person name="Haga S."/>
            <person name="Hayashi H."/>
            <person name="Hino K."/>
            <person name="Imai K.S."/>
            <person name="Inaba K."/>
            <person name="Kano S."/>
            <person name="Kobayashi K."/>
            <person name="Kobayashi M."/>
            <person name="Lee B.I."/>
            <person name="Makabe K.W."/>
            <person name="Manohar C."/>
            <person name="Matassi G."/>
            <person name="Medina M."/>
            <person name="Mochizuki Y."/>
            <person name="Mount S."/>
            <person name="Morishita T."/>
            <person name="Miura S."/>
            <person name="Nakayama A."/>
            <person name="Nishizaka S."/>
            <person name="Nomoto H."/>
            <person name="Ohta F."/>
            <person name="Oishi K."/>
            <person name="Rigoutsos I."/>
            <person name="Sano M."/>
            <person name="Sasaki A."/>
            <person name="Sasakura Y."/>
            <person name="Shoguchi E."/>
            <person name="Shin-i T."/>
            <person name="Spagnuolo A."/>
            <person name="Stainier D."/>
            <person name="Suzuki M.M."/>
            <person name="Tassy O."/>
            <person name="Takatori N."/>
            <person name="Tokuoka M."/>
            <person name="Yagi K."/>
            <person name="Yoshizaki F."/>
            <person name="Wada S."/>
            <person name="Zhang C."/>
            <person name="Hyatt P.D."/>
            <person name="Larimer F."/>
            <person name="Detter C."/>
            <person name="Doggett N."/>
            <person name="Glavina T."/>
            <person name="Hawkins T."/>
            <person name="Richardson P."/>
            <person name="Lucas S."/>
            <person name="Kohara Y."/>
            <person name="Levine M."/>
            <person name="Satoh N."/>
            <person name="Rokhsar D.S."/>
        </authorList>
    </citation>
    <scope>NUCLEOTIDE SEQUENCE [LARGE SCALE GENOMIC DNA]</scope>
</reference>
<evidence type="ECO:0000256" key="1">
    <source>
        <dbReference type="SAM" id="Phobius"/>
    </source>
</evidence>
<dbReference type="RefSeq" id="XP_004225725.1">
    <property type="nucleotide sequence ID" value="XM_004225677.4"/>
</dbReference>
<dbReference type="InterPro" id="IPR040350">
    <property type="entry name" value="TMEM272"/>
</dbReference>
<feature type="transmembrane region" description="Helical" evidence="1">
    <location>
        <begin position="12"/>
        <end position="42"/>
    </location>
</feature>
<dbReference type="GeneTree" id="ENSGT00940000175948"/>
<dbReference type="EMBL" id="EAAA01001476">
    <property type="status" value="NOT_ANNOTATED_CDS"/>
    <property type="molecule type" value="Genomic_DNA"/>
</dbReference>
<reference evidence="2" key="2">
    <citation type="journal article" date="2008" name="Genome Biol.">
        <title>Improved genome assembly and evidence-based global gene model set for the chordate Ciona intestinalis: new insight into intron and operon populations.</title>
        <authorList>
            <person name="Satou Y."/>
            <person name="Mineta K."/>
            <person name="Ogasawara M."/>
            <person name="Sasakura Y."/>
            <person name="Shoguchi E."/>
            <person name="Ueno K."/>
            <person name="Yamada L."/>
            <person name="Matsumoto J."/>
            <person name="Wasserscheid J."/>
            <person name="Dewar K."/>
            <person name="Wiley G.B."/>
            <person name="Macmil S.L."/>
            <person name="Roe B.A."/>
            <person name="Zeller R.W."/>
            <person name="Hastings K.E."/>
            <person name="Lemaire P."/>
            <person name="Lindquist E."/>
            <person name="Endo T."/>
            <person name="Hotta K."/>
            <person name="Inaba K."/>
        </authorList>
    </citation>
    <scope>NUCLEOTIDE SEQUENCE [LARGE SCALE GENOMIC DNA]</scope>
    <source>
        <strain evidence="2">wild type</strain>
    </source>
</reference>
<reference evidence="2" key="4">
    <citation type="submission" date="2025-09" db="UniProtKB">
        <authorList>
            <consortium name="Ensembl"/>
        </authorList>
    </citation>
    <scope>IDENTIFICATION</scope>
</reference>
<dbReference type="Ensembl" id="ENSCINT00000020890.3">
    <property type="protein sequence ID" value="ENSCINP00000020890.3"/>
    <property type="gene ID" value="ENSCING00000011457.2"/>
</dbReference>
<keyword evidence="1" id="KW-0472">Membrane</keyword>
<dbReference type="OrthoDB" id="6157510at2759"/>
<evidence type="ECO:0000313" key="2">
    <source>
        <dbReference type="Ensembl" id="ENSCINP00000020890.3"/>
    </source>
</evidence>
<feature type="transmembrane region" description="Helical" evidence="1">
    <location>
        <begin position="145"/>
        <end position="170"/>
    </location>
</feature>
<accession>F7BBC3</accession>
<evidence type="ECO:0000313" key="3">
    <source>
        <dbReference type="Proteomes" id="UP000008144"/>
    </source>
</evidence>
<dbReference type="OMA" id="VCWFITG"/>
<sequence>MGGFGETMSKITACICAPVFCVVGCIMFMVLPIAMVVIGAIHFHDCPIQHYIPIWLIVAGSLAFLTGGSNCGLSYVRRRKNEESGSGGRTIINVCGGIVAVFNLTWFILGNVWVFSIYPPNTETDIYKAGHIEEEPYCNYIVYYFAYWIIIVSYVLLGIVLLFLFLSFIASGCKSIIMNYEEV</sequence>
<dbReference type="Proteomes" id="UP000008144">
    <property type="component" value="Chromosome 2"/>
</dbReference>
<dbReference type="PANTHER" id="PTHR33444:SF2">
    <property type="entry name" value="MARVEL DOMAIN-CONTAINING PROTEIN"/>
    <property type="match status" value="1"/>
</dbReference>
<gene>
    <name evidence="2" type="primary">LOC101242368</name>
</gene>
<name>F7BBC3_CIOIN</name>
<organism evidence="2 3">
    <name type="scientific">Ciona intestinalis</name>
    <name type="common">Transparent sea squirt</name>
    <name type="synonym">Ascidia intestinalis</name>
    <dbReference type="NCBI Taxonomy" id="7719"/>
    <lineage>
        <taxon>Eukaryota</taxon>
        <taxon>Metazoa</taxon>
        <taxon>Chordata</taxon>
        <taxon>Tunicata</taxon>
        <taxon>Ascidiacea</taxon>
        <taxon>Phlebobranchia</taxon>
        <taxon>Cionidae</taxon>
        <taxon>Ciona</taxon>
    </lineage>
</organism>
<feature type="transmembrane region" description="Helical" evidence="1">
    <location>
        <begin position="54"/>
        <end position="76"/>
    </location>
</feature>
<dbReference type="HOGENOM" id="CLU_073412_1_0_1"/>
<dbReference type="GeneID" id="101242368"/>
<dbReference type="InParanoid" id="F7BBC3"/>
<feature type="transmembrane region" description="Helical" evidence="1">
    <location>
        <begin position="88"/>
        <end position="109"/>
    </location>
</feature>
<proteinExistence type="predicted"/>